<keyword evidence="2" id="KW-1003">Cell membrane</keyword>
<feature type="transmembrane region" description="Helical" evidence="7">
    <location>
        <begin position="17"/>
        <end position="38"/>
    </location>
</feature>
<keyword evidence="5 7" id="KW-0472">Membrane</keyword>
<evidence type="ECO:0000256" key="6">
    <source>
        <dbReference type="RuleBase" id="RU004057"/>
    </source>
</evidence>
<evidence type="ECO:0000313" key="10">
    <source>
        <dbReference type="Proteomes" id="UP001501169"/>
    </source>
</evidence>
<dbReference type="InterPro" id="IPR050790">
    <property type="entry name" value="ExbB/TolQ_transport"/>
</dbReference>
<proteinExistence type="inferred from homology"/>
<evidence type="ECO:0000256" key="5">
    <source>
        <dbReference type="ARBA" id="ARBA00023136"/>
    </source>
</evidence>
<dbReference type="InterPro" id="IPR002898">
    <property type="entry name" value="MotA_ExbB_proton_chnl"/>
</dbReference>
<feature type="transmembrane region" description="Helical" evidence="7">
    <location>
        <begin position="117"/>
        <end position="142"/>
    </location>
</feature>
<keyword evidence="4 7" id="KW-1133">Transmembrane helix</keyword>
<dbReference type="PANTHER" id="PTHR30625:SF11">
    <property type="entry name" value="MOTA_TOLQ_EXBB PROTON CHANNEL DOMAIN-CONTAINING PROTEIN"/>
    <property type="match status" value="1"/>
</dbReference>
<protein>
    <submittedName>
        <fullName evidence="9">MotA/TolQ/ExbB proton channel family protein</fullName>
    </submittedName>
</protein>
<comment type="caution">
    <text evidence="9">The sequence shown here is derived from an EMBL/GenBank/DDBJ whole genome shotgun (WGS) entry which is preliminary data.</text>
</comment>
<evidence type="ECO:0000256" key="4">
    <source>
        <dbReference type="ARBA" id="ARBA00022989"/>
    </source>
</evidence>
<dbReference type="Proteomes" id="UP001501169">
    <property type="component" value="Unassembled WGS sequence"/>
</dbReference>
<keyword evidence="6" id="KW-0813">Transport</keyword>
<reference evidence="10" key="1">
    <citation type="journal article" date="2019" name="Int. J. Syst. Evol. Microbiol.">
        <title>The Global Catalogue of Microorganisms (GCM) 10K type strain sequencing project: providing services to taxonomists for standard genome sequencing and annotation.</title>
        <authorList>
            <consortium name="The Broad Institute Genomics Platform"/>
            <consortium name="The Broad Institute Genome Sequencing Center for Infectious Disease"/>
            <person name="Wu L."/>
            <person name="Ma J."/>
        </authorList>
    </citation>
    <scope>NUCLEOTIDE SEQUENCE [LARGE SCALE GENOMIC DNA]</scope>
    <source>
        <strain evidence="10">JCM 14331</strain>
    </source>
</reference>
<comment type="similarity">
    <text evidence="6">Belongs to the exbB/tolQ family.</text>
</comment>
<dbReference type="PANTHER" id="PTHR30625">
    <property type="entry name" value="PROTEIN TOLQ"/>
    <property type="match status" value="1"/>
</dbReference>
<keyword evidence="10" id="KW-1185">Reference proteome</keyword>
<evidence type="ECO:0000256" key="2">
    <source>
        <dbReference type="ARBA" id="ARBA00022475"/>
    </source>
</evidence>
<feature type="domain" description="MotA/TolQ/ExbB proton channel" evidence="8">
    <location>
        <begin position="75"/>
        <end position="197"/>
    </location>
</feature>
<evidence type="ECO:0000256" key="3">
    <source>
        <dbReference type="ARBA" id="ARBA00022692"/>
    </source>
</evidence>
<keyword evidence="6" id="KW-0653">Protein transport</keyword>
<dbReference type="EMBL" id="BAAAEO010000003">
    <property type="protein sequence ID" value="GAA0553010.1"/>
    <property type="molecule type" value="Genomic_DNA"/>
</dbReference>
<keyword evidence="3 7" id="KW-0812">Transmembrane</keyword>
<organism evidence="9 10">
    <name type="scientific">Rheinheimera aquimaris</name>
    <dbReference type="NCBI Taxonomy" id="412437"/>
    <lineage>
        <taxon>Bacteria</taxon>
        <taxon>Pseudomonadati</taxon>
        <taxon>Pseudomonadota</taxon>
        <taxon>Gammaproteobacteria</taxon>
        <taxon>Chromatiales</taxon>
        <taxon>Chromatiaceae</taxon>
        <taxon>Rheinheimera</taxon>
    </lineage>
</organism>
<gene>
    <name evidence="9" type="ORF">GCM10009098_20900</name>
</gene>
<evidence type="ECO:0000313" key="9">
    <source>
        <dbReference type="EMBL" id="GAA0553010.1"/>
    </source>
</evidence>
<name>A0ABP3NUM8_9GAMM</name>
<comment type="subcellular location">
    <subcellularLocation>
        <location evidence="1">Cell membrane</location>
        <topology evidence="1">Multi-pass membrane protein</topology>
    </subcellularLocation>
    <subcellularLocation>
        <location evidence="6">Membrane</location>
        <topology evidence="6">Multi-pass membrane protein</topology>
    </subcellularLocation>
</comment>
<accession>A0ABP3NUM8</accession>
<sequence length="219" mass="23581">MDFINGIVRFLQEGGVFIYPIAFILVLGIVIAVERWWFLRSVYAVNQRAMAQVQPAVAQADTRRILQLAESSSAPLLAMLASGVNRLRSSSRREDMEYAMEEVVLEYSLRLQKRTPFLATLANVATLLGLLGTIMGLIAAFSAVANADPSEKASLLSSSISVAMNTTAFGLITAIPLVFVHALLQGKTASIIDTMEMVGIKLMNSIAKQADGGSDDKAA</sequence>
<feature type="transmembrane region" description="Helical" evidence="7">
    <location>
        <begin position="162"/>
        <end position="184"/>
    </location>
</feature>
<evidence type="ECO:0000259" key="8">
    <source>
        <dbReference type="Pfam" id="PF01618"/>
    </source>
</evidence>
<dbReference type="Pfam" id="PF01618">
    <property type="entry name" value="MotA_ExbB"/>
    <property type="match status" value="1"/>
</dbReference>
<evidence type="ECO:0000256" key="7">
    <source>
        <dbReference type="SAM" id="Phobius"/>
    </source>
</evidence>
<evidence type="ECO:0000256" key="1">
    <source>
        <dbReference type="ARBA" id="ARBA00004651"/>
    </source>
</evidence>
<dbReference type="RefSeq" id="WP_134056546.1">
    <property type="nucleotide sequence ID" value="NZ_BAAAEO010000003.1"/>
</dbReference>